<reference evidence="1" key="1">
    <citation type="submission" date="2018-05" db="EMBL/GenBank/DDBJ databases">
        <authorList>
            <person name="Lanie J.A."/>
            <person name="Ng W.-L."/>
            <person name="Kazmierczak K.M."/>
            <person name="Andrzejewski T.M."/>
            <person name="Davidsen T.M."/>
            <person name="Wayne K.J."/>
            <person name="Tettelin H."/>
            <person name="Glass J.I."/>
            <person name="Rusch D."/>
            <person name="Podicherti R."/>
            <person name="Tsui H.-C.T."/>
            <person name="Winkler M.E."/>
        </authorList>
    </citation>
    <scope>NUCLEOTIDE SEQUENCE</scope>
</reference>
<dbReference type="Pfam" id="PF23023">
    <property type="entry name" value="Anti-Pycsar_Apyc1"/>
    <property type="match status" value="1"/>
</dbReference>
<protein>
    <submittedName>
        <fullName evidence="1">Uncharacterized protein</fullName>
    </submittedName>
</protein>
<name>A0A382UPF8_9ZZZZ</name>
<accession>A0A382UPF8</accession>
<evidence type="ECO:0000313" key="1">
    <source>
        <dbReference type="EMBL" id="SVD36144.1"/>
    </source>
</evidence>
<proteinExistence type="predicted"/>
<sequence>MNVTILGSGTAVPSLERNSSGVLIQEEGINTLIDFGYGTLKQLLHLGITYHDIDRIFFTHNHPDHMCDLIPFLFGARYQLSARKKDLEIVAGPGFQEFFDKLMSAYKQWLVPTEYQVHITEIDEGSKKFGSHQVTFKKVRHIEM</sequence>
<dbReference type="SUPFAM" id="SSF56281">
    <property type="entry name" value="Metallo-hydrolase/oxidoreductase"/>
    <property type="match status" value="1"/>
</dbReference>
<dbReference type="PANTHER" id="PTHR46018">
    <property type="entry name" value="ZINC PHOSPHODIESTERASE ELAC PROTEIN 1"/>
    <property type="match status" value="1"/>
</dbReference>
<dbReference type="EMBL" id="UINC01145798">
    <property type="protein sequence ID" value="SVD36144.1"/>
    <property type="molecule type" value="Genomic_DNA"/>
</dbReference>
<feature type="non-terminal residue" evidence="1">
    <location>
        <position position="144"/>
    </location>
</feature>
<dbReference type="AlphaFoldDB" id="A0A382UPF8"/>
<dbReference type="CDD" id="cd16272">
    <property type="entry name" value="RNaseZ_MBL-fold"/>
    <property type="match status" value="1"/>
</dbReference>
<dbReference type="InterPro" id="IPR036866">
    <property type="entry name" value="RibonucZ/Hydroxyglut_hydro"/>
</dbReference>
<dbReference type="PANTHER" id="PTHR46018:SF2">
    <property type="entry name" value="ZINC PHOSPHODIESTERASE ELAC PROTEIN 1"/>
    <property type="match status" value="1"/>
</dbReference>
<dbReference type="GO" id="GO:0042781">
    <property type="term" value="F:3'-tRNA processing endoribonuclease activity"/>
    <property type="evidence" value="ECO:0007669"/>
    <property type="project" value="TreeGrafter"/>
</dbReference>
<gene>
    <name evidence="1" type="ORF">METZ01_LOCUS388998</name>
</gene>
<dbReference type="Gene3D" id="3.60.15.10">
    <property type="entry name" value="Ribonuclease Z/Hydroxyacylglutathione hydrolase-like"/>
    <property type="match status" value="1"/>
</dbReference>
<organism evidence="1">
    <name type="scientific">marine metagenome</name>
    <dbReference type="NCBI Taxonomy" id="408172"/>
    <lineage>
        <taxon>unclassified sequences</taxon>
        <taxon>metagenomes</taxon>
        <taxon>ecological metagenomes</taxon>
    </lineage>
</organism>